<sequence>MCTVIALRRPGHSWPLLIAANRDERLDRAWDPPATWWPEHPATVGGRDRSAGGTWMALGRGGVLAAVLNRPGSLGPAAGKRSRGELPLIAAAAETAEAAAAAILSLNAGAWRPFNMVIADSRLAVFIRGLGEGPPEATTLPEGLSMVTAHDPNDPTSPRTRRHLPRFRATPPPDPGTGDWSAWEALLSDSRFDPAIGPAETLNVPPTNGFGTVCASLLAFGADGMRHWRFCPAAPGTAPFAALDLPAGR</sequence>
<dbReference type="EMBL" id="JAAEDI010000013">
    <property type="protein sequence ID" value="MBR0650713.1"/>
    <property type="molecule type" value="Genomic_DNA"/>
</dbReference>
<dbReference type="PANTHER" id="PTHR17985">
    <property type="entry name" value="SER/THR-RICH PROTEIN T10 IN DGCR REGION"/>
    <property type="match status" value="1"/>
</dbReference>
<gene>
    <name evidence="2" type="ORF">GXW78_13635</name>
</gene>
<proteinExistence type="predicted"/>
<comment type="caution">
    <text evidence="2">The sequence shown here is derived from an EMBL/GenBank/DDBJ whole genome shotgun (WGS) entry which is preliminary data.</text>
</comment>
<evidence type="ECO:0000256" key="1">
    <source>
        <dbReference type="SAM" id="MobiDB-lite"/>
    </source>
</evidence>
<dbReference type="InterPro" id="IPR008551">
    <property type="entry name" value="TANGO2"/>
</dbReference>
<keyword evidence="3" id="KW-1185">Reference proteome</keyword>
<evidence type="ECO:0000313" key="3">
    <source>
        <dbReference type="Proteomes" id="UP000698752"/>
    </source>
</evidence>
<dbReference type="Pfam" id="PF05742">
    <property type="entry name" value="TANGO2"/>
    <property type="match status" value="1"/>
</dbReference>
<accession>A0ABS5EI51</accession>
<dbReference type="RefSeq" id="WP_211869372.1">
    <property type="nucleotide sequence ID" value="NZ_JAAEDI010000013.1"/>
</dbReference>
<protein>
    <submittedName>
        <fullName evidence="2">NRDE family protein</fullName>
    </submittedName>
</protein>
<name>A0ABS5EI51_9PROT</name>
<evidence type="ECO:0000313" key="2">
    <source>
        <dbReference type="EMBL" id="MBR0650713.1"/>
    </source>
</evidence>
<reference evidence="3" key="1">
    <citation type="journal article" date="2021" name="Syst. Appl. Microbiol.">
        <title>Roseomonas hellenica sp. nov., isolated from roots of wild-growing Alkanna tinctoria.</title>
        <authorList>
            <person name="Rat A."/>
            <person name="Naranjo H.D."/>
            <person name="Lebbe L."/>
            <person name="Cnockaert M."/>
            <person name="Krigas N."/>
            <person name="Grigoriadou K."/>
            <person name="Maloupa E."/>
            <person name="Willems A."/>
        </authorList>
    </citation>
    <scope>NUCLEOTIDE SEQUENCE [LARGE SCALE GENOMIC DNA]</scope>
    <source>
        <strain evidence="3">LMG 31159</strain>
    </source>
</reference>
<organism evidence="2 3">
    <name type="scientific">Neoroseomonas terrae</name>
    <dbReference type="NCBI Taxonomy" id="424799"/>
    <lineage>
        <taxon>Bacteria</taxon>
        <taxon>Pseudomonadati</taxon>
        <taxon>Pseudomonadota</taxon>
        <taxon>Alphaproteobacteria</taxon>
        <taxon>Acetobacterales</taxon>
        <taxon>Acetobacteraceae</taxon>
        <taxon>Neoroseomonas</taxon>
    </lineage>
</organism>
<dbReference type="Proteomes" id="UP000698752">
    <property type="component" value="Unassembled WGS sequence"/>
</dbReference>
<dbReference type="PANTHER" id="PTHR17985:SF8">
    <property type="entry name" value="TRANSPORT AND GOLGI ORGANIZATION PROTEIN 2 HOMOLOG"/>
    <property type="match status" value="1"/>
</dbReference>
<feature type="region of interest" description="Disordered" evidence="1">
    <location>
        <begin position="148"/>
        <end position="181"/>
    </location>
</feature>